<organism evidence="1 2">
    <name type="scientific">Larkinella bovis</name>
    <dbReference type="NCBI Taxonomy" id="683041"/>
    <lineage>
        <taxon>Bacteria</taxon>
        <taxon>Pseudomonadati</taxon>
        <taxon>Bacteroidota</taxon>
        <taxon>Cytophagia</taxon>
        <taxon>Cytophagales</taxon>
        <taxon>Spirosomataceae</taxon>
        <taxon>Larkinella</taxon>
    </lineage>
</organism>
<gene>
    <name evidence="1" type="ORF">ACFPMF_22345</name>
</gene>
<evidence type="ECO:0000313" key="2">
    <source>
        <dbReference type="Proteomes" id="UP001596106"/>
    </source>
</evidence>
<dbReference type="EMBL" id="JBHSMA010000010">
    <property type="protein sequence ID" value="MFC5412082.1"/>
    <property type="molecule type" value="Genomic_DNA"/>
</dbReference>
<comment type="caution">
    <text evidence="1">The sequence shown here is derived from an EMBL/GenBank/DDBJ whole genome shotgun (WGS) entry which is preliminary data.</text>
</comment>
<dbReference type="RefSeq" id="WP_379849238.1">
    <property type="nucleotide sequence ID" value="NZ_JBHSMA010000010.1"/>
</dbReference>
<name>A0ABW0IHW7_9BACT</name>
<dbReference type="Proteomes" id="UP001596106">
    <property type="component" value="Unassembled WGS sequence"/>
</dbReference>
<keyword evidence="2" id="KW-1185">Reference proteome</keyword>
<accession>A0ABW0IHW7</accession>
<sequence>MRVVLRPNQWLLLLTGWLLAVLPLHARVEITSRQSPTFEGWIFGKTGVASCLVD</sequence>
<proteinExistence type="predicted"/>
<protein>
    <submittedName>
        <fullName evidence="1">Uncharacterized protein</fullName>
    </submittedName>
</protein>
<reference evidence="2" key="1">
    <citation type="journal article" date="2019" name="Int. J. Syst. Evol. Microbiol.">
        <title>The Global Catalogue of Microorganisms (GCM) 10K type strain sequencing project: providing services to taxonomists for standard genome sequencing and annotation.</title>
        <authorList>
            <consortium name="The Broad Institute Genomics Platform"/>
            <consortium name="The Broad Institute Genome Sequencing Center for Infectious Disease"/>
            <person name="Wu L."/>
            <person name="Ma J."/>
        </authorList>
    </citation>
    <scope>NUCLEOTIDE SEQUENCE [LARGE SCALE GENOMIC DNA]</scope>
    <source>
        <strain evidence="2">CCUG 55250</strain>
    </source>
</reference>
<evidence type="ECO:0000313" key="1">
    <source>
        <dbReference type="EMBL" id="MFC5412082.1"/>
    </source>
</evidence>